<feature type="region of interest" description="Disordered" evidence="4">
    <location>
        <begin position="609"/>
        <end position="652"/>
    </location>
</feature>
<evidence type="ECO:0000256" key="3">
    <source>
        <dbReference type="ARBA" id="ARBA00023242"/>
    </source>
</evidence>
<protein>
    <submittedName>
        <fullName evidence="7">DNA-binding protein</fullName>
    </submittedName>
</protein>
<evidence type="ECO:0000256" key="4">
    <source>
        <dbReference type="SAM" id="MobiDB-lite"/>
    </source>
</evidence>
<gene>
    <name evidence="7" type="ORF">PsYK624_006360</name>
</gene>
<dbReference type="PROSITE" id="PS50090">
    <property type="entry name" value="MYB_LIKE"/>
    <property type="match status" value="2"/>
</dbReference>
<keyword evidence="3" id="KW-0539">Nucleus</keyword>
<dbReference type="InterPro" id="IPR017930">
    <property type="entry name" value="Myb_dom"/>
</dbReference>
<name>A0A9P3FYA1_9APHY</name>
<feature type="domain" description="HTH myb-type" evidence="6">
    <location>
        <begin position="419"/>
        <end position="466"/>
    </location>
</feature>
<feature type="compositionally biased region" description="Acidic residues" evidence="4">
    <location>
        <begin position="635"/>
        <end position="644"/>
    </location>
</feature>
<comment type="caution">
    <text evidence="7">The sequence shown here is derived from an EMBL/GenBank/DDBJ whole genome shotgun (WGS) entry which is preliminary data.</text>
</comment>
<dbReference type="OrthoDB" id="39591at2759"/>
<dbReference type="AlphaFoldDB" id="A0A9P3FYA1"/>
<dbReference type="SUPFAM" id="SSF46689">
    <property type="entry name" value="Homeodomain-like"/>
    <property type="match status" value="2"/>
</dbReference>
<reference evidence="7 8" key="1">
    <citation type="submission" date="2021-08" db="EMBL/GenBank/DDBJ databases">
        <title>Draft Genome Sequence of Phanerochaete sordida strain YK-624.</title>
        <authorList>
            <person name="Mori T."/>
            <person name="Dohra H."/>
            <person name="Suzuki T."/>
            <person name="Kawagishi H."/>
            <person name="Hirai H."/>
        </authorList>
    </citation>
    <scope>NUCLEOTIDE SEQUENCE [LARGE SCALE GENOMIC DNA]</scope>
    <source>
        <strain evidence="7 8">YK-624</strain>
    </source>
</reference>
<feature type="region of interest" description="Disordered" evidence="4">
    <location>
        <begin position="145"/>
        <end position="171"/>
    </location>
</feature>
<evidence type="ECO:0000259" key="5">
    <source>
        <dbReference type="PROSITE" id="PS50090"/>
    </source>
</evidence>
<evidence type="ECO:0000256" key="1">
    <source>
        <dbReference type="ARBA" id="ARBA00004123"/>
    </source>
</evidence>
<keyword evidence="2 7" id="KW-0238">DNA-binding</keyword>
<proteinExistence type="predicted"/>
<accession>A0A9P3FYA1</accession>
<dbReference type="GO" id="GO:0005634">
    <property type="term" value="C:nucleus"/>
    <property type="evidence" value="ECO:0007669"/>
    <property type="project" value="UniProtKB-SubCell"/>
</dbReference>
<evidence type="ECO:0000259" key="6">
    <source>
        <dbReference type="PROSITE" id="PS51294"/>
    </source>
</evidence>
<keyword evidence="8" id="KW-1185">Reference proteome</keyword>
<feature type="region of interest" description="Disordered" evidence="4">
    <location>
        <begin position="15"/>
        <end position="130"/>
    </location>
</feature>
<evidence type="ECO:0000313" key="8">
    <source>
        <dbReference type="Proteomes" id="UP000703269"/>
    </source>
</evidence>
<dbReference type="EMBL" id="BPQB01000001">
    <property type="protein sequence ID" value="GJE84560.1"/>
    <property type="molecule type" value="Genomic_DNA"/>
</dbReference>
<feature type="compositionally biased region" description="Polar residues" evidence="4">
    <location>
        <begin position="618"/>
        <end position="630"/>
    </location>
</feature>
<dbReference type="InterPro" id="IPR001005">
    <property type="entry name" value="SANT/Myb"/>
</dbReference>
<dbReference type="PANTHER" id="PTHR46380:SF2">
    <property type="entry name" value="CYCLIN-D-BINDING MYB-LIKE TRANSCRIPTION FACTOR 1"/>
    <property type="match status" value="1"/>
</dbReference>
<dbReference type="PROSITE" id="PS51294">
    <property type="entry name" value="HTH_MYB"/>
    <property type="match status" value="1"/>
</dbReference>
<evidence type="ECO:0000256" key="2">
    <source>
        <dbReference type="ARBA" id="ARBA00023125"/>
    </source>
</evidence>
<dbReference type="CDD" id="cd00167">
    <property type="entry name" value="SANT"/>
    <property type="match status" value="2"/>
</dbReference>
<feature type="compositionally biased region" description="Basic and acidic residues" evidence="4">
    <location>
        <begin position="36"/>
        <end position="50"/>
    </location>
</feature>
<feature type="compositionally biased region" description="Low complexity" evidence="4">
    <location>
        <begin position="112"/>
        <end position="125"/>
    </location>
</feature>
<feature type="compositionally biased region" description="Pro residues" evidence="4">
    <location>
        <begin position="154"/>
        <end position="168"/>
    </location>
</feature>
<dbReference type="SUPFAM" id="SSF101447">
    <property type="entry name" value="Formin homology 2 domain (FH2 domain)"/>
    <property type="match status" value="1"/>
</dbReference>
<dbReference type="Proteomes" id="UP000703269">
    <property type="component" value="Unassembled WGS sequence"/>
</dbReference>
<feature type="region of interest" description="Disordered" evidence="4">
    <location>
        <begin position="283"/>
        <end position="313"/>
    </location>
</feature>
<feature type="domain" description="Myb-like" evidence="5">
    <location>
        <begin position="413"/>
        <end position="462"/>
    </location>
</feature>
<evidence type="ECO:0000313" key="7">
    <source>
        <dbReference type="EMBL" id="GJE84560.1"/>
    </source>
</evidence>
<dbReference type="InterPro" id="IPR051651">
    <property type="entry name" value="DMTF1_DNA-bind_reg"/>
</dbReference>
<comment type="subcellular location">
    <subcellularLocation>
        <location evidence="1">Nucleus</location>
    </subcellularLocation>
</comment>
<dbReference type="InterPro" id="IPR009057">
    <property type="entry name" value="Homeodomain-like_sf"/>
</dbReference>
<dbReference type="SMART" id="SM00717">
    <property type="entry name" value="SANT"/>
    <property type="match status" value="3"/>
</dbReference>
<dbReference type="PANTHER" id="PTHR46380">
    <property type="entry name" value="CYCLIN-D-BINDING MYB-LIKE TRANSCRIPTION FACTOR 1"/>
    <property type="match status" value="1"/>
</dbReference>
<dbReference type="PRINTS" id="PR01217">
    <property type="entry name" value="PRICHEXTENSN"/>
</dbReference>
<dbReference type="Gene3D" id="1.10.10.60">
    <property type="entry name" value="Homeodomain-like"/>
    <property type="match status" value="2"/>
</dbReference>
<dbReference type="GO" id="GO:0003700">
    <property type="term" value="F:DNA-binding transcription factor activity"/>
    <property type="evidence" value="ECO:0007669"/>
    <property type="project" value="TreeGrafter"/>
</dbReference>
<sequence>MADALSIDIQRALQLNAVAASDVSQPTKKKPKKKRPRDDHGDGQPEDEHMKPKKKKKTRDAEASSEGVQPVEQGAVSSGVSLDAALDKSKKKKKKDKGKEPASTQPPPPEPQVQLQMQPQGLPMPDDLLATSSADFLSAVVAAASATSHLQDNGPPPYPPQPMPPYPSYPEHMVQYPPPHPGYPYAHPPPPPPPFGPPGMYPDLNNILPDLNLASSEELLRTLQDMDIAKLASVLKTLGEAGVPMPANAPLNIPPSFIPAPAPPGPPPVNQVSAKSVAILGRHPKQAKESGTSTRNLPPPAHLPLLPRPPEEDNPDHAHMLANVWMNASKLAEMVKTQGLVYKKGKFSAIEDVQLRAAIENFRINKGMSEQDITGLIFSKDRGRGEAFWQEITSALHLRPITAVYHHVRRLWHPLRGQGRWMPAEDENLRDAVASLGQQWEKVSERVGRAAADCRDRWRNHLEGQEVRRSGHWTKEEEEELTRIVTELTVLQGKDMDNDIFWGAVSQRMGGRRGRQQCRIKWTDSLSTQIKNEGSKPRWSQLDAYILVHKIDSLKVNDDSEIDWKKLPDEHWNIWSAHTLQRRWLTMKRSIKGYEDMTHAELMDILRTKKAQTPPPQTASRSRSQKQPRSAETIADSDLEEEDSPTPRASMV</sequence>
<dbReference type="GO" id="GO:0000976">
    <property type="term" value="F:transcription cis-regulatory region binding"/>
    <property type="evidence" value="ECO:0007669"/>
    <property type="project" value="TreeGrafter"/>
</dbReference>
<feature type="domain" description="Myb-like" evidence="5">
    <location>
        <begin position="465"/>
        <end position="526"/>
    </location>
</feature>
<feature type="compositionally biased region" description="Pro residues" evidence="4">
    <location>
        <begin position="297"/>
        <end position="308"/>
    </location>
</feature>
<organism evidence="7 8">
    <name type="scientific">Phanerochaete sordida</name>
    <dbReference type="NCBI Taxonomy" id="48140"/>
    <lineage>
        <taxon>Eukaryota</taxon>
        <taxon>Fungi</taxon>
        <taxon>Dikarya</taxon>
        <taxon>Basidiomycota</taxon>
        <taxon>Agaricomycotina</taxon>
        <taxon>Agaricomycetes</taxon>
        <taxon>Polyporales</taxon>
        <taxon>Phanerochaetaceae</taxon>
        <taxon>Phanerochaete</taxon>
    </lineage>
</organism>
<dbReference type="Pfam" id="PF00249">
    <property type="entry name" value="Myb_DNA-binding"/>
    <property type="match status" value="1"/>
</dbReference>